<dbReference type="SUPFAM" id="SSF53850">
    <property type="entry name" value="Periplasmic binding protein-like II"/>
    <property type="match status" value="1"/>
</dbReference>
<evidence type="ECO:0000313" key="7">
    <source>
        <dbReference type="EMBL" id="GAA4818764.1"/>
    </source>
</evidence>
<dbReference type="CDD" id="cd13639">
    <property type="entry name" value="PBP2_OpuAC_like"/>
    <property type="match status" value="1"/>
</dbReference>
<gene>
    <name evidence="7" type="ORF">GCM10023353_27580</name>
</gene>
<dbReference type="PANTHER" id="PTHR47737:SF1">
    <property type="entry name" value="GLYCINE BETAINE_PROLINE BETAINE TRANSPORT SYSTEM PERMEASE PROTEIN PROW"/>
    <property type="match status" value="1"/>
</dbReference>
<dbReference type="Gene3D" id="3.10.105.10">
    <property type="entry name" value="Dipeptide-binding Protein, Domain 3"/>
    <property type="match status" value="2"/>
</dbReference>
<evidence type="ECO:0000256" key="1">
    <source>
        <dbReference type="ARBA" id="ARBA00004236"/>
    </source>
</evidence>
<organism evidence="7 8">
    <name type="scientific">Tomitella cavernea</name>
    <dbReference type="NCBI Taxonomy" id="1387982"/>
    <lineage>
        <taxon>Bacteria</taxon>
        <taxon>Bacillati</taxon>
        <taxon>Actinomycetota</taxon>
        <taxon>Actinomycetes</taxon>
        <taxon>Mycobacteriales</taxon>
        <taxon>Tomitella</taxon>
    </lineage>
</organism>
<dbReference type="Pfam" id="PF04069">
    <property type="entry name" value="OpuAC"/>
    <property type="match status" value="1"/>
</dbReference>
<keyword evidence="8" id="KW-1185">Reference proteome</keyword>
<comment type="subcellular location">
    <subcellularLocation>
        <location evidence="1">Cell membrane</location>
    </subcellularLocation>
</comment>
<dbReference type="InterPro" id="IPR007210">
    <property type="entry name" value="ABC_Gly_betaine_transp_sub-bd"/>
</dbReference>
<evidence type="ECO:0000256" key="2">
    <source>
        <dbReference type="ARBA" id="ARBA00022448"/>
    </source>
</evidence>
<keyword evidence="3" id="KW-1003">Cell membrane</keyword>
<evidence type="ECO:0000313" key="8">
    <source>
        <dbReference type="Proteomes" id="UP001500839"/>
    </source>
</evidence>
<dbReference type="PANTHER" id="PTHR47737">
    <property type="entry name" value="GLYCINE BETAINE/PROLINE BETAINE TRANSPORT SYSTEM PERMEASE PROTEIN PROW"/>
    <property type="match status" value="1"/>
</dbReference>
<protein>
    <recommendedName>
        <fullName evidence="6">ABC-type glycine betaine transport system substrate-binding domain-containing protein</fullName>
    </recommendedName>
</protein>
<reference evidence="8" key="1">
    <citation type="journal article" date="2019" name="Int. J. Syst. Evol. Microbiol.">
        <title>The Global Catalogue of Microorganisms (GCM) 10K type strain sequencing project: providing services to taxonomists for standard genome sequencing and annotation.</title>
        <authorList>
            <consortium name="The Broad Institute Genomics Platform"/>
            <consortium name="The Broad Institute Genome Sequencing Center for Infectious Disease"/>
            <person name="Wu L."/>
            <person name="Ma J."/>
        </authorList>
    </citation>
    <scope>NUCLEOTIDE SEQUENCE [LARGE SCALE GENOMIC DNA]</scope>
    <source>
        <strain evidence="8">JCM 18542</strain>
    </source>
</reference>
<feature type="domain" description="ABC-type glycine betaine transport system substrate-binding" evidence="6">
    <location>
        <begin position="79"/>
        <end position="326"/>
    </location>
</feature>
<name>A0ABP9CZ62_9ACTN</name>
<feature type="compositionally biased region" description="Basic residues" evidence="5">
    <location>
        <begin position="35"/>
        <end position="47"/>
    </location>
</feature>
<evidence type="ECO:0000256" key="3">
    <source>
        <dbReference type="ARBA" id="ARBA00022475"/>
    </source>
</evidence>
<keyword evidence="2" id="KW-0813">Transport</keyword>
<proteinExistence type="predicted"/>
<keyword evidence="4" id="KW-0472">Membrane</keyword>
<evidence type="ECO:0000259" key="6">
    <source>
        <dbReference type="Pfam" id="PF04069"/>
    </source>
</evidence>
<dbReference type="Gene3D" id="3.40.190.100">
    <property type="entry name" value="Glycine betaine-binding periplasmic protein, domain 2"/>
    <property type="match status" value="1"/>
</dbReference>
<feature type="region of interest" description="Disordered" evidence="5">
    <location>
        <begin position="1"/>
        <end position="47"/>
    </location>
</feature>
<dbReference type="Proteomes" id="UP001500839">
    <property type="component" value="Unassembled WGS sequence"/>
</dbReference>
<dbReference type="EMBL" id="BAABKQ010000001">
    <property type="protein sequence ID" value="GAA4818764.1"/>
    <property type="molecule type" value="Genomic_DNA"/>
</dbReference>
<evidence type="ECO:0000256" key="5">
    <source>
        <dbReference type="SAM" id="MobiDB-lite"/>
    </source>
</evidence>
<comment type="caution">
    <text evidence="7">The sequence shown here is derived from an EMBL/GenBank/DDBJ whole genome shotgun (WGS) entry which is preliminary data.</text>
</comment>
<evidence type="ECO:0000256" key="4">
    <source>
        <dbReference type="ARBA" id="ARBA00023136"/>
    </source>
</evidence>
<accession>A0ABP9CZ62</accession>
<sequence length="349" mass="37590">MDCAGWLAQPGGGVARKGDAAMGPSDTGDRTGGGARRRNTDRRRRPRKVAGLVAALAAAALVAAGCGSSADTSVDEAHTVEIGYIDWAEDTALTALFDQQLSDSGYQVKTTGFDNVGALFAAMADGKIDMFLDTWLPLTHQKYWDKYGDRLEDLGVWYDNANLELAVPSYVTDVNSIADLKDHAREFGGVITGIDAGAGIMDRTEHHVIPDYELGGVMRVEESSAEQMAADLGTAIADRAPIVVTLWHPHWAYSRYDLKDLQDPKGSLGSTENLHITARAGFSDDHPNLATVASGFTIDDERLQSLEAAINAAGADGTQAAVQQWRADNADYIRQEFGTLHQSDQRHIN</sequence>